<feature type="signal peptide" evidence="2">
    <location>
        <begin position="1"/>
        <end position="19"/>
    </location>
</feature>
<dbReference type="GO" id="GO:0006508">
    <property type="term" value="P:proteolysis"/>
    <property type="evidence" value="ECO:0007669"/>
    <property type="project" value="InterPro"/>
</dbReference>
<evidence type="ECO:0000313" key="4">
    <source>
        <dbReference type="EMBL" id="BDU76321.1"/>
    </source>
</evidence>
<evidence type="ECO:0000313" key="5">
    <source>
        <dbReference type="Proteomes" id="UP001228113"/>
    </source>
</evidence>
<dbReference type="KEGG" id="msea:METESE_12790"/>
<keyword evidence="5" id="KW-1185">Reference proteome</keyword>
<dbReference type="RefSeq" id="WP_243333241.1">
    <property type="nucleotide sequence ID" value="NZ_AP027081.1"/>
</dbReference>
<gene>
    <name evidence="4" type="ORF">METESE_12790</name>
</gene>
<protein>
    <recommendedName>
        <fullName evidence="3">Peptidase C1A papain C-terminal domain-containing protein</fullName>
    </recommendedName>
</protein>
<sequence length="325" mass="34873">MIHRFTRLATLLLALPALAAGPGPRRYESRLYTQADALRRQVEAHGWHFTVGVNPAMVHGIERLCGFRPELAQPEFQAHATGSPEGEPELDPTALPSRYVGWFSNVKDQGSCGSCWAFSTIGGLESAYLMAHGAPQGAVGSDGRIRPSATTPALSEQQVLSCNPWGYDCNGGNYAFSMLQPSRSGRGSGYYPGAVSASAYPYIAQAVACAVPTQATWTPVRTWGYVGTGWSMPSTAAIKAAIYAHGAVSATVYADNYFMAYTGGVFDGTDNRSQVNHAIQLVGWDDAKGAWLLKNSWSPAWGINGFMWIRYGANSVGFATAWVSQ</sequence>
<evidence type="ECO:0000259" key="3">
    <source>
        <dbReference type="SMART" id="SM00645"/>
    </source>
</evidence>
<dbReference type="GO" id="GO:0008234">
    <property type="term" value="F:cysteine-type peptidase activity"/>
    <property type="evidence" value="ECO:0007669"/>
    <property type="project" value="InterPro"/>
</dbReference>
<dbReference type="EMBL" id="AP027081">
    <property type="protein sequence ID" value="BDU76321.1"/>
    <property type="molecule type" value="Genomic_DNA"/>
</dbReference>
<name>A0AA48H2K8_9BACT</name>
<dbReference type="PRINTS" id="PR00705">
    <property type="entry name" value="PAPAIN"/>
</dbReference>
<proteinExistence type="inferred from homology"/>
<dbReference type="PROSITE" id="PS00639">
    <property type="entry name" value="THIOL_PROTEASE_HIS"/>
    <property type="match status" value="1"/>
</dbReference>
<feature type="domain" description="Peptidase C1A papain C-terminal" evidence="3">
    <location>
        <begin position="95"/>
        <end position="320"/>
    </location>
</feature>
<dbReference type="InterPro" id="IPR000668">
    <property type="entry name" value="Peptidase_C1A_C"/>
</dbReference>
<reference evidence="4" key="1">
    <citation type="journal article" date="2023" name="Int. J. Syst. Evol. Microbiol.">
        <title>Mesoterricola silvestris gen. nov., sp. nov., Mesoterricola sediminis sp. nov., Geothrix oryzae sp. nov., Geothrix edaphica sp. nov., Geothrix rubra sp. nov., and Geothrix limicola sp. nov., six novel members of Acidobacteriota isolated from soils.</title>
        <authorList>
            <person name="Itoh H."/>
            <person name="Sugisawa Y."/>
            <person name="Mise K."/>
            <person name="Xu Z."/>
            <person name="Kuniyasu M."/>
            <person name="Ushijima N."/>
            <person name="Kawano K."/>
            <person name="Kobayashi E."/>
            <person name="Shiratori Y."/>
            <person name="Masuda Y."/>
            <person name="Senoo K."/>
        </authorList>
    </citation>
    <scope>NUCLEOTIDE SEQUENCE</scope>
    <source>
        <strain evidence="4">W786</strain>
    </source>
</reference>
<dbReference type="InterPro" id="IPR039417">
    <property type="entry name" value="Peptidase_C1A_papain-like"/>
</dbReference>
<dbReference type="InterPro" id="IPR025660">
    <property type="entry name" value="Pept_his_AS"/>
</dbReference>
<evidence type="ECO:0000256" key="1">
    <source>
        <dbReference type="ARBA" id="ARBA00008455"/>
    </source>
</evidence>
<keyword evidence="2" id="KW-0732">Signal</keyword>
<dbReference type="CDD" id="cd02248">
    <property type="entry name" value="Peptidase_C1A"/>
    <property type="match status" value="1"/>
</dbReference>
<dbReference type="InterPro" id="IPR038765">
    <property type="entry name" value="Papain-like_cys_pep_sf"/>
</dbReference>
<dbReference type="Gene3D" id="3.90.70.10">
    <property type="entry name" value="Cysteine proteinases"/>
    <property type="match status" value="1"/>
</dbReference>
<accession>A0AA48H2K8</accession>
<dbReference type="InterPro" id="IPR013128">
    <property type="entry name" value="Peptidase_C1A"/>
</dbReference>
<dbReference type="SUPFAM" id="SSF54001">
    <property type="entry name" value="Cysteine proteinases"/>
    <property type="match status" value="1"/>
</dbReference>
<dbReference type="SMART" id="SM00645">
    <property type="entry name" value="Pept_C1"/>
    <property type="match status" value="1"/>
</dbReference>
<dbReference type="AlphaFoldDB" id="A0AA48H2K8"/>
<comment type="similarity">
    <text evidence="1">Belongs to the peptidase C1 family.</text>
</comment>
<dbReference type="InterPro" id="IPR000169">
    <property type="entry name" value="Pept_cys_AS"/>
</dbReference>
<feature type="chain" id="PRO_5041300855" description="Peptidase C1A papain C-terminal domain-containing protein" evidence="2">
    <location>
        <begin position="20"/>
        <end position="325"/>
    </location>
</feature>
<dbReference type="Pfam" id="PF00112">
    <property type="entry name" value="Peptidase_C1"/>
    <property type="match status" value="1"/>
</dbReference>
<dbReference type="PANTHER" id="PTHR12411">
    <property type="entry name" value="CYSTEINE PROTEASE FAMILY C1-RELATED"/>
    <property type="match status" value="1"/>
</dbReference>
<organism evidence="4 5">
    <name type="scientific">Mesoterricola sediminis</name>
    <dbReference type="NCBI Taxonomy" id="2927980"/>
    <lineage>
        <taxon>Bacteria</taxon>
        <taxon>Pseudomonadati</taxon>
        <taxon>Acidobacteriota</taxon>
        <taxon>Holophagae</taxon>
        <taxon>Holophagales</taxon>
        <taxon>Holophagaceae</taxon>
        <taxon>Mesoterricola</taxon>
    </lineage>
</organism>
<evidence type="ECO:0000256" key="2">
    <source>
        <dbReference type="SAM" id="SignalP"/>
    </source>
</evidence>
<dbReference type="PROSITE" id="PS00139">
    <property type="entry name" value="THIOL_PROTEASE_CYS"/>
    <property type="match status" value="1"/>
</dbReference>
<dbReference type="Proteomes" id="UP001228113">
    <property type="component" value="Chromosome"/>
</dbReference>